<keyword evidence="10" id="KW-1185">Reference proteome</keyword>
<keyword evidence="4 8" id="KW-1133">Transmembrane helix</keyword>
<evidence type="ECO:0000256" key="6">
    <source>
        <dbReference type="ARBA" id="ARBA00023136"/>
    </source>
</evidence>
<evidence type="ECO:0000256" key="2">
    <source>
        <dbReference type="ARBA" id="ARBA00022475"/>
    </source>
</evidence>
<feature type="transmembrane region" description="Helical" evidence="8">
    <location>
        <begin position="61"/>
        <end position="84"/>
    </location>
</feature>
<evidence type="ECO:0000313" key="9">
    <source>
        <dbReference type="EMBL" id="GMR40184.1"/>
    </source>
</evidence>
<keyword evidence="2" id="KW-1003">Cell membrane</keyword>
<keyword evidence="5" id="KW-0297">G-protein coupled receptor</keyword>
<evidence type="ECO:0000256" key="4">
    <source>
        <dbReference type="ARBA" id="ARBA00022989"/>
    </source>
</evidence>
<keyword evidence="3 8" id="KW-0812">Transmembrane</keyword>
<dbReference type="GO" id="GO:0005886">
    <property type="term" value="C:plasma membrane"/>
    <property type="evidence" value="ECO:0007669"/>
    <property type="project" value="UniProtKB-SubCell"/>
</dbReference>
<proteinExistence type="predicted"/>
<dbReference type="GO" id="GO:0004930">
    <property type="term" value="F:G protein-coupled receptor activity"/>
    <property type="evidence" value="ECO:0007669"/>
    <property type="project" value="UniProtKB-KW"/>
</dbReference>
<evidence type="ECO:0000313" key="10">
    <source>
        <dbReference type="Proteomes" id="UP001328107"/>
    </source>
</evidence>
<evidence type="ECO:0000256" key="5">
    <source>
        <dbReference type="ARBA" id="ARBA00023040"/>
    </source>
</evidence>
<feature type="transmembrane region" description="Helical" evidence="8">
    <location>
        <begin position="104"/>
        <end position="122"/>
    </location>
</feature>
<dbReference type="PANTHER" id="PTHR37441">
    <property type="entry name" value="PROTEIN CBG16518"/>
    <property type="match status" value="1"/>
</dbReference>
<dbReference type="EMBL" id="BTRK01000003">
    <property type="protein sequence ID" value="GMR40184.1"/>
    <property type="molecule type" value="Genomic_DNA"/>
</dbReference>
<accession>A0AAN4ZIU5</accession>
<evidence type="ECO:0008006" key="11">
    <source>
        <dbReference type="Google" id="ProtNLM"/>
    </source>
</evidence>
<evidence type="ECO:0000256" key="7">
    <source>
        <dbReference type="ARBA" id="ARBA00023224"/>
    </source>
</evidence>
<feature type="transmembrane region" description="Helical" evidence="8">
    <location>
        <begin position="15"/>
        <end position="41"/>
    </location>
</feature>
<dbReference type="InterPro" id="IPR040435">
    <property type="entry name" value="Put_GPCR_Chromadorea"/>
</dbReference>
<name>A0AAN4ZIU5_9BILA</name>
<feature type="transmembrane region" description="Helical" evidence="8">
    <location>
        <begin position="134"/>
        <end position="158"/>
    </location>
</feature>
<dbReference type="PANTHER" id="PTHR37441:SF4">
    <property type="entry name" value="G-PROTEIN COUPLED RECEPTORS FAMILY 1 PROFILE DOMAIN-CONTAINING PROTEIN"/>
    <property type="match status" value="1"/>
</dbReference>
<feature type="non-terminal residue" evidence="9">
    <location>
        <position position="1"/>
    </location>
</feature>
<keyword evidence="7" id="KW-0807">Transducer</keyword>
<feature type="non-terminal residue" evidence="9">
    <location>
        <position position="183"/>
    </location>
</feature>
<evidence type="ECO:0000256" key="1">
    <source>
        <dbReference type="ARBA" id="ARBA00004651"/>
    </source>
</evidence>
<organism evidence="9 10">
    <name type="scientific">Pristionchus mayeri</name>
    <dbReference type="NCBI Taxonomy" id="1317129"/>
    <lineage>
        <taxon>Eukaryota</taxon>
        <taxon>Metazoa</taxon>
        <taxon>Ecdysozoa</taxon>
        <taxon>Nematoda</taxon>
        <taxon>Chromadorea</taxon>
        <taxon>Rhabditida</taxon>
        <taxon>Rhabditina</taxon>
        <taxon>Diplogasteromorpha</taxon>
        <taxon>Diplogasteroidea</taxon>
        <taxon>Neodiplogasteridae</taxon>
        <taxon>Pristionchus</taxon>
    </lineage>
</organism>
<keyword evidence="5" id="KW-0675">Receptor</keyword>
<gene>
    <name evidence="9" type="ORF">PMAYCL1PPCAC_10379</name>
</gene>
<dbReference type="AlphaFoldDB" id="A0AAN4ZIU5"/>
<evidence type="ECO:0000256" key="3">
    <source>
        <dbReference type="ARBA" id="ARBA00022692"/>
    </source>
</evidence>
<keyword evidence="6 8" id="KW-0472">Membrane</keyword>
<comment type="subcellular location">
    <subcellularLocation>
        <location evidence="1">Cell membrane</location>
        <topology evidence="1">Multi-pass membrane protein</topology>
    </subcellularLocation>
</comment>
<comment type="caution">
    <text evidence="9">The sequence shown here is derived from an EMBL/GenBank/DDBJ whole genome shotgun (WGS) entry which is preliminary data.</text>
</comment>
<sequence length="183" mass="20616">FEDLHTASSFISSPLAIVIIVLSVITLSLSLLYSTLIYVVLAREKFRGHKRTAIVADRSAATIDTILLLYIALIIWHTTGYYNFCFYIHVCTSKINIPTHISDNFFVITILMCVAVMKPKFYATRVKFRHCIMLGWTFAVVSVTLNIILGLGASALFFPIRKHFPVSSGNLSVPLRHRNSLSY</sequence>
<reference evidence="10" key="1">
    <citation type="submission" date="2022-10" db="EMBL/GenBank/DDBJ databases">
        <title>Genome assembly of Pristionchus species.</title>
        <authorList>
            <person name="Yoshida K."/>
            <person name="Sommer R.J."/>
        </authorList>
    </citation>
    <scope>NUCLEOTIDE SEQUENCE [LARGE SCALE GENOMIC DNA]</scope>
    <source>
        <strain evidence="10">RS5460</strain>
    </source>
</reference>
<evidence type="ECO:0000256" key="8">
    <source>
        <dbReference type="SAM" id="Phobius"/>
    </source>
</evidence>
<protein>
    <recommendedName>
        <fullName evidence="11">G protein-coupled receptor</fullName>
    </recommendedName>
</protein>
<dbReference type="Proteomes" id="UP001328107">
    <property type="component" value="Unassembled WGS sequence"/>
</dbReference>